<dbReference type="RefSeq" id="WP_010752115.1">
    <property type="nucleotide sequence ID" value="NZ_BJWF01000002.1"/>
</dbReference>
<dbReference type="PANTHER" id="PTHR11228">
    <property type="entry name" value="RADICAL SAM DOMAIN PROTEIN"/>
    <property type="match status" value="1"/>
</dbReference>
<evidence type="ECO:0000256" key="6">
    <source>
        <dbReference type="ARBA" id="ARBA00023014"/>
    </source>
</evidence>
<dbReference type="InterPro" id="IPR017200">
    <property type="entry name" value="PqqE-like"/>
</dbReference>
<dbReference type="GO" id="GO:0051539">
    <property type="term" value="F:4 iron, 4 sulfur cluster binding"/>
    <property type="evidence" value="ECO:0007669"/>
    <property type="project" value="UniProtKB-KW"/>
</dbReference>
<dbReference type="AlphaFoldDB" id="A0A511IZT9"/>
<dbReference type="InterPro" id="IPR007197">
    <property type="entry name" value="rSAM"/>
</dbReference>
<evidence type="ECO:0000256" key="1">
    <source>
        <dbReference type="ARBA" id="ARBA00001966"/>
    </source>
</evidence>
<sequence length="403" mass="46382">MKIKENLHAYAYLDKFILHNVLRSSWIVISKKELELILLQKYTELSETTQKKINMFQLFLDQPLNIERSEITIPQTVYLVLTHQCNLTCVYCYAEAEMTKNYTNPLTFVEWFHTLNQLKDCGVKNVIFTGGEIGLNDDSLKYIDYAHQIGLSVGLITNGTLLGKKSNAQFLATRCQSITISLDSIDKEENDKNRGRGCYEIAMRAIKHLLAIGYKNISVNTTVTSNNLESIDNTIEFFKKNNISFKLGGFSELGRGSKAAISLTFEERVCIECKEKDEQRSSYLKPFTMKESCGLGIGEFAINPLGDVYACKLLESEDYKLGNIRQQTLQEIYQQKNTRFLETQNIHHLTECQKCSFRYLCGGGCRANHYYHTNDFKGVDPSECRLLKELIKNQMYRLWQEKE</sequence>
<accession>A0A511IZT9</accession>
<evidence type="ECO:0000313" key="8">
    <source>
        <dbReference type="EMBL" id="GEL90919.1"/>
    </source>
</evidence>
<dbReference type="InterPro" id="IPR058240">
    <property type="entry name" value="rSAM_sf"/>
</dbReference>
<dbReference type="InterPro" id="IPR013785">
    <property type="entry name" value="Aldolase_TIM"/>
</dbReference>
<dbReference type="InterPro" id="IPR050377">
    <property type="entry name" value="Radical_SAM_PqqE_MftC-like"/>
</dbReference>
<keyword evidence="4" id="KW-0479">Metal-binding</keyword>
<keyword evidence="2" id="KW-0004">4Fe-4S</keyword>
<comment type="cofactor">
    <cofactor evidence="1">
        <name>[4Fe-4S] cluster</name>
        <dbReference type="ChEBI" id="CHEBI:49883"/>
    </cofactor>
</comment>
<dbReference type="GO" id="GO:0046872">
    <property type="term" value="F:metal ion binding"/>
    <property type="evidence" value="ECO:0007669"/>
    <property type="project" value="UniProtKB-KW"/>
</dbReference>
<gene>
    <name evidence="8" type="ORF">EVI01_02560</name>
</gene>
<dbReference type="Proteomes" id="UP000321830">
    <property type="component" value="Unassembled WGS sequence"/>
</dbReference>
<dbReference type="NCBIfam" id="TIGR04085">
    <property type="entry name" value="rSAM_more_4Fe4S"/>
    <property type="match status" value="1"/>
</dbReference>
<keyword evidence="6" id="KW-0411">Iron-sulfur</keyword>
<feature type="domain" description="Radical SAM core" evidence="7">
    <location>
        <begin position="71"/>
        <end position="288"/>
    </location>
</feature>
<organism evidence="8 9">
    <name type="scientific">Enterococcus villorum</name>
    <dbReference type="NCBI Taxonomy" id="112904"/>
    <lineage>
        <taxon>Bacteria</taxon>
        <taxon>Bacillati</taxon>
        <taxon>Bacillota</taxon>
        <taxon>Bacilli</taxon>
        <taxon>Lactobacillales</taxon>
        <taxon>Enterococcaceae</taxon>
        <taxon>Enterococcus</taxon>
    </lineage>
</organism>
<evidence type="ECO:0000259" key="7">
    <source>
        <dbReference type="PROSITE" id="PS51918"/>
    </source>
</evidence>
<name>A0A511IZT9_9ENTE</name>
<dbReference type="PROSITE" id="PS51918">
    <property type="entry name" value="RADICAL_SAM"/>
    <property type="match status" value="1"/>
</dbReference>
<evidence type="ECO:0000256" key="5">
    <source>
        <dbReference type="ARBA" id="ARBA00023004"/>
    </source>
</evidence>
<dbReference type="InterPro" id="IPR023867">
    <property type="entry name" value="Sulphatase_maturase_rSAM"/>
</dbReference>
<protein>
    <submittedName>
        <fullName evidence="8">Radical SAM/SPASM domain-containing protein</fullName>
    </submittedName>
</protein>
<dbReference type="EMBL" id="BJWF01000002">
    <property type="protein sequence ID" value="GEL90919.1"/>
    <property type="molecule type" value="Genomic_DNA"/>
</dbReference>
<dbReference type="GO" id="GO:0016491">
    <property type="term" value="F:oxidoreductase activity"/>
    <property type="evidence" value="ECO:0007669"/>
    <property type="project" value="InterPro"/>
</dbReference>
<dbReference type="Gene3D" id="3.20.20.70">
    <property type="entry name" value="Aldolase class I"/>
    <property type="match status" value="1"/>
</dbReference>
<evidence type="ECO:0000256" key="4">
    <source>
        <dbReference type="ARBA" id="ARBA00022723"/>
    </source>
</evidence>
<dbReference type="SFLD" id="SFLDS00029">
    <property type="entry name" value="Radical_SAM"/>
    <property type="match status" value="1"/>
</dbReference>
<dbReference type="SFLD" id="SFLDG01067">
    <property type="entry name" value="SPASM/twitch_domain_containing"/>
    <property type="match status" value="1"/>
</dbReference>
<dbReference type="InterPro" id="IPR023885">
    <property type="entry name" value="4Fe4S-binding_SPASM_dom"/>
</dbReference>
<reference evidence="8 9" key="1">
    <citation type="submission" date="2019-07" db="EMBL/GenBank/DDBJ databases">
        <title>Whole genome shotgun sequence of Enterococcus villorum NBRC 100699.</title>
        <authorList>
            <person name="Hosoyama A."/>
            <person name="Uohara A."/>
            <person name="Ohji S."/>
            <person name="Ichikawa N."/>
        </authorList>
    </citation>
    <scope>NUCLEOTIDE SEQUENCE [LARGE SCALE GENOMIC DNA]</scope>
    <source>
        <strain evidence="8 9">NBRC 100699</strain>
    </source>
</reference>
<keyword evidence="5" id="KW-0408">Iron</keyword>
<evidence type="ECO:0000256" key="3">
    <source>
        <dbReference type="ARBA" id="ARBA00022691"/>
    </source>
</evidence>
<dbReference type="SUPFAM" id="SSF102114">
    <property type="entry name" value="Radical SAM enzymes"/>
    <property type="match status" value="1"/>
</dbReference>
<comment type="caution">
    <text evidence="8">The sequence shown here is derived from an EMBL/GenBank/DDBJ whole genome shotgun (WGS) entry which is preliminary data.</text>
</comment>
<dbReference type="CDD" id="cd01335">
    <property type="entry name" value="Radical_SAM"/>
    <property type="match status" value="1"/>
</dbReference>
<proteinExistence type="predicted"/>
<keyword evidence="3" id="KW-0949">S-adenosyl-L-methionine</keyword>
<dbReference type="Pfam" id="PF04055">
    <property type="entry name" value="Radical_SAM"/>
    <property type="match status" value="1"/>
</dbReference>
<dbReference type="SFLD" id="SFLDG01386">
    <property type="entry name" value="main_SPASM_domain-containing"/>
    <property type="match status" value="1"/>
</dbReference>
<evidence type="ECO:0000256" key="2">
    <source>
        <dbReference type="ARBA" id="ARBA00022485"/>
    </source>
</evidence>
<dbReference type="Pfam" id="PF13186">
    <property type="entry name" value="SPASM"/>
    <property type="match status" value="1"/>
</dbReference>
<dbReference type="PIRSF" id="PIRSF037420">
    <property type="entry name" value="PQQ_syn_pqqE"/>
    <property type="match status" value="1"/>
</dbReference>
<evidence type="ECO:0000313" key="9">
    <source>
        <dbReference type="Proteomes" id="UP000321830"/>
    </source>
</evidence>
<dbReference type="SFLD" id="SFLDG01384">
    <property type="entry name" value="thioether_bond_formation_requi"/>
    <property type="match status" value="1"/>
</dbReference>
<dbReference type="PANTHER" id="PTHR11228:SF7">
    <property type="entry name" value="PQQA PEPTIDE CYCLASE"/>
    <property type="match status" value="1"/>
</dbReference>